<accession>A0A5D3DHJ6</accession>
<feature type="compositionally biased region" description="Basic residues" evidence="1">
    <location>
        <begin position="1"/>
        <end position="16"/>
    </location>
</feature>
<dbReference type="Pfam" id="PF03004">
    <property type="entry name" value="Transposase_24"/>
    <property type="match status" value="1"/>
</dbReference>
<proteinExistence type="predicted"/>
<comment type="caution">
    <text evidence="2">The sequence shown here is derived from an EMBL/GenBank/DDBJ whole genome shotgun (WGS) entry which is preliminary data.</text>
</comment>
<organism evidence="2 3">
    <name type="scientific">Cucumis melo var. makuwa</name>
    <name type="common">Oriental melon</name>
    <dbReference type="NCBI Taxonomy" id="1194695"/>
    <lineage>
        <taxon>Eukaryota</taxon>
        <taxon>Viridiplantae</taxon>
        <taxon>Streptophyta</taxon>
        <taxon>Embryophyta</taxon>
        <taxon>Tracheophyta</taxon>
        <taxon>Spermatophyta</taxon>
        <taxon>Magnoliopsida</taxon>
        <taxon>eudicotyledons</taxon>
        <taxon>Gunneridae</taxon>
        <taxon>Pentapetalae</taxon>
        <taxon>rosids</taxon>
        <taxon>fabids</taxon>
        <taxon>Cucurbitales</taxon>
        <taxon>Cucurbitaceae</taxon>
        <taxon>Benincaseae</taxon>
        <taxon>Cucumis</taxon>
    </lineage>
</organism>
<gene>
    <name evidence="2" type="ORF">E5676_scaffold142G00050</name>
</gene>
<evidence type="ECO:0000313" key="3">
    <source>
        <dbReference type="Proteomes" id="UP000321947"/>
    </source>
</evidence>
<reference evidence="2 3" key="1">
    <citation type="submission" date="2019-08" db="EMBL/GenBank/DDBJ databases">
        <title>Draft genome sequences of two oriental melons (Cucumis melo L. var makuwa).</title>
        <authorList>
            <person name="Kwon S.-Y."/>
        </authorList>
    </citation>
    <scope>NUCLEOTIDE SEQUENCE [LARGE SCALE GENOMIC DNA]</scope>
    <source>
        <strain evidence="3">cv. Chang Bougi</strain>
        <tissue evidence="2">Leaf</tissue>
    </source>
</reference>
<evidence type="ECO:0000313" key="2">
    <source>
        <dbReference type="EMBL" id="TYK23043.1"/>
    </source>
</evidence>
<protein>
    <submittedName>
        <fullName evidence="2">CACTA en-spm transposon protein</fullName>
    </submittedName>
</protein>
<name>A0A5D3DHJ6_CUCMM</name>
<sequence length="113" mass="13065">MRRAFQKKSRTNKAARQKQPYNHSSGSKSFLQRQHKLAEQRRELVDRMELFRTPVPAYPEGNQALFGDEICETVLGRRFGYLKDLGWGPKSKAHKTTSAVVPRHLQSTIELQL</sequence>
<dbReference type="Proteomes" id="UP000321947">
    <property type="component" value="Unassembled WGS sequence"/>
</dbReference>
<feature type="compositionally biased region" description="Polar residues" evidence="1">
    <location>
        <begin position="19"/>
        <end position="32"/>
    </location>
</feature>
<dbReference type="InterPro" id="IPR004252">
    <property type="entry name" value="Probable_transposase_24"/>
</dbReference>
<dbReference type="EMBL" id="SSTD01004586">
    <property type="protein sequence ID" value="TYK23043.1"/>
    <property type="molecule type" value="Genomic_DNA"/>
</dbReference>
<feature type="region of interest" description="Disordered" evidence="1">
    <location>
        <begin position="1"/>
        <end position="36"/>
    </location>
</feature>
<evidence type="ECO:0000256" key="1">
    <source>
        <dbReference type="SAM" id="MobiDB-lite"/>
    </source>
</evidence>
<dbReference type="AlphaFoldDB" id="A0A5D3DHJ6"/>